<protein>
    <submittedName>
        <fullName evidence="2">LLM class F420-dependent oxidoreductase</fullName>
    </submittedName>
</protein>
<dbReference type="InterPro" id="IPR011251">
    <property type="entry name" value="Luciferase-like_dom"/>
</dbReference>
<accession>A0A2S8IZ26</accession>
<comment type="caution">
    <text evidence="2">The sequence shown here is derived from an EMBL/GenBank/DDBJ whole genome shotgun (WGS) entry which is preliminary data.</text>
</comment>
<proteinExistence type="predicted"/>
<reference evidence="3" key="1">
    <citation type="submission" date="2018-02" db="EMBL/GenBank/DDBJ databases">
        <title>Draft genome sequencing of Rhodococcus opacus KU647198.</title>
        <authorList>
            <person name="Zheng B.-X."/>
        </authorList>
    </citation>
    <scope>NUCLEOTIDE SEQUENCE [LARGE SCALE GENOMIC DNA]</scope>
    <source>
        <strain evidence="3">04-OD7</strain>
    </source>
</reference>
<dbReference type="PANTHER" id="PTHR43244:SF2">
    <property type="entry name" value="CONSERVED HYPOTHETICAL ALANINE AND PROLINE-RICH PROTEIN"/>
    <property type="match status" value="1"/>
</dbReference>
<organism evidence="2 3">
    <name type="scientific">Rhodococcus opacus</name>
    <name type="common">Nocardia opaca</name>
    <dbReference type="NCBI Taxonomy" id="37919"/>
    <lineage>
        <taxon>Bacteria</taxon>
        <taxon>Bacillati</taxon>
        <taxon>Actinomycetota</taxon>
        <taxon>Actinomycetes</taxon>
        <taxon>Mycobacteriales</taxon>
        <taxon>Nocardiaceae</taxon>
        <taxon>Rhodococcus</taxon>
    </lineage>
</organism>
<evidence type="ECO:0000313" key="3">
    <source>
        <dbReference type="Proteomes" id="UP000239290"/>
    </source>
</evidence>
<evidence type="ECO:0000259" key="1">
    <source>
        <dbReference type="Pfam" id="PF00296"/>
    </source>
</evidence>
<dbReference type="CDD" id="cd01097">
    <property type="entry name" value="Tetrahydromethanopterin_reductase"/>
    <property type="match status" value="1"/>
</dbReference>
<dbReference type="GO" id="GO:0016705">
    <property type="term" value="F:oxidoreductase activity, acting on paired donors, with incorporation or reduction of molecular oxygen"/>
    <property type="evidence" value="ECO:0007669"/>
    <property type="project" value="InterPro"/>
</dbReference>
<gene>
    <name evidence="2" type="ORF">C5613_29205</name>
</gene>
<dbReference type="InterPro" id="IPR050564">
    <property type="entry name" value="F420-G6PD/mer"/>
</dbReference>
<dbReference type="AlphaFoldDB" id="A0A2S8IZ26"/>
<evidence type="ECO:0000313" key="2">
    <source>
        <dbReference type="EMBL" id="PQP20050.1"/>
    </source>
</evidence>
<dbReference type="Pfam" id="PF00296">
    <property type="entry name" value="Bac_luciferase"/>
    <property type="match status" value="1"/>
</dbReference>
<dbReference type="NCBIfam" id="TIGR03617">
    <property type="entry name" value="F420_MSMEG_2256"/>
    <property type="match status" value="1"/>
</dbReference>
<sequence>MRLETLLPLGKVDPGLRTPETPLDIWTVAENAKLLEEIGYSGMAVEETKDDPFTLLTLAAQNTERLRLTTGVAIAFPRSPTIMAMNAWTLQKFSRGRFTLGMGTQVRGHIQRRYGMPWSPPAPWMREYVQAVRAVWDCWQNGTPLNFDGEHYKLSLMVPLFDAGPIEHPDIPIHLASVNKGMCAVAGEVADGIRPHPVCTPSYIKEVMLPAVQRGALRSGRSLESFRVCMKPLVASARTEEELVPKVRDARARIAFYASTPGYVAAFEHLGLGPLAEEAKGLSKEQRWEELPQLVDDDVLNLFAVIGTYDEIGQKLLDRFSAVVTDVEFSIGVRTDEDRQTLSDLAGIIQATDDSSARAAIVGAQDGSAEDAMVGATAST</sequence>
<dbReference type="InterPro" id="IPR019919">
    <property type="entry name" value="Lucif-like_OxRdtase_MSMEG_2256"/>
</dbReference>
<dbReference type="Proteomes" id="UP000239290">
    <property type="component" value="Unassembled WGS sequence"/>
</dbReference>
<feature type="domain" description="Luciferase-like" evidence="1">
    <location>
        <begin position="23"/>
        <end position="325"/>
    </location>
</feature>
<dbReference type="SUPFAM" id="SSF51679">
    <property type="entry name" value="Bacterial luciferase-like"/>
    <property type="match status" value="1"/>
</dbReference>
<dbReference type="PANTHER" id="PTHR43244">
    <property type="match status" value="1"/>
</dbReference>
<dbReference type="InterPro" id="IPR036661">
    <property type="entry name" value="Luciferase-like_sf"/>
</dbReference>
<name>A0A2S8IZ26_RHOOP</name>
<dbReference type="EMBL" id="PUIO01000042">
    <property type="protein sequence ID" value="PQP20050.1"/>
    <property type="molecule type" value="Genomic_DNA"/>
</dbReference>
<dbReference type="Gene3D" id="3.20.20.30">
    <property type="entry name" value="Luciferase-like domain"/>
    <property type="match status" value="1"/>
</dbReference>